<dbReference type="PROSITE" id="PS51257">
    <property type="entry name" value="PROKAR_LIPOPROTEIN"/>
    <property type="match status" value="1"/>
</dbReference>
<dbReference type="Pfam" id="PF13531">
    <property type="entry name" value="SBP_bac_11"/>
    <property type="match status" value="1"/>
</dbReference>
<keyword evidence="1" id="KW-0479">Metal-binding</keyword>
<dbReference type="PIRSF" id="PIRSF004846">
    <property type="entry name" value="ModA"/>
    <property type="match status" value="1"/>
</dbReference>
<name>A0A6J6QG41_9ZZZZ</name>
<dbReference type="PANTHER" id="PTHR30632">
    <property type="entry name" value="MOLYBDATE-BINDING PERIPLASMIC PROTEIN"/>
    <property type="match status" value="1"/>
</dbReference>
<dbReference type="NCBIfam" id="TIGR01256">
    <property type="entry name" value="modA"/>
    <property type="match status" value="1"/>
</dbReference>
<reference evidence="3" key="1">
    <citation type="submission" date="2020-05" db="EMBL/GenBank/DDBJ databases">
        <authorList>
            <person name="Chiriac C."/>
            <person name="Salcher M."/>
            <person name="Ghai R."/>
            <person name="Kavagutti S V."/>
        </authorList>
    </citation>
    <scope>NUCLEOTIDE SEQUENCE</scope>
</reference>
<accession>A0A6J6QG41</accession>
<dbReference type="SUPFAM" id="SSF53850">
    <property type="entry name" value="Periplasmic binding protein-like II"/>
    <property type="match status" value="1"/>
</dbReference>
<evidence type="ECO:0000256" key="1">
    <source>
        <dbReference type="ARBA" id="ARBA00022723"/>
    </source>
</evidence>
<protein>
    <submittedName>
        <fullName evidence="3">Unannotated protein</fullName>
    </submittedName>
</protein>
<dbReference type="EMBL" id="CAFBQP010000005">
    <property type="protein sequence ID" value="CAB5052889.1"/>
    <property type="molecule type" value="Genomic_DNA"/>
</dbReference>
<evidence type="ECO:0000313" key="5">
    <source>
        <dbReference type="EMBL" id="CAB5052889.1"/>
    </source>
</evidence>
<dbReference type="InterPro" id="IPR005950">
    <property type="entry name" value="ModA"/>
</dbReference>
<keyword evidence="2" id="KW-0732">Signal</keyword>
<dbReference type="AlphaFoldDB" id="A0A6J6QG41"/>
<evidence type="ECO:0000256" key="2">
    <source>
        <dbReference type="ARBA" id="ARBA00022729"/>
    </source>
</evidence>
<dbReference type="InterPro" id="IPR050682">
    <property type="entry name" value="ModA/WtpA"/>
</dbReference>
<dbReference type="GO" id="GO:0046872">
    <property type="term" value="F:metal ion binding"/>
    <property type="evidence" value="ECO:0007669"/>
    <property type="project" value="UniProtKB-KW"/>
</dbReference>
<dbReference type="Gene3D" id="3.40.190.10">
    <property type="entry name" value="Periplasmic binding protein-like II"/>
    <property type="match status" value="2"/>
</dbReference>
<dbReference type="GO" id="GO:0015689">
    <property type="term" value="P:molybdate ion transport"/>
    <property type="evidence" value="ECO:0007669"/>
    <property type="project" value="InterPro"/>
</dbReference>
<dbReference type="CDD" id="cd13538">
    <property type="entry name" value="PBP2_ModA_like_1"/>
    <property type="match status" value="1"/>
</dbReference>
<evidence type="ECO:0000313" key="3">
    <source>
        <dbReference type="EMBL" id="CAB4707808.1"/>
    </source>
</evidence>
<proteinExistence type="predicted"/>
<gene>
    <name evidence="3" type="ORF">UFOPK2602_00962</name>
    <name evidence="4" type="ORF">UFOPK3417_01377</name>
    <name evidence="5" type="ORF">UFOPK4306_00185</name>
</gene>
<sequence>MRHRTTVSAARPRRVFGLLGLALGLVVGMSACSTKRVTIDTDPDAPITVFAASSLTGAFGVIGTAYTAAYPDAKVEFSVGASSELVAQINQGAPADVFASADGESMGRLEPGTNGAPENFATNRLQIIVAPGNPKGIIGLADLARADVVFVSAAPQVPIGRYTQQVLAAAGVIAAPKSLEANVKGIVNKVVLGEADAGIVYVTDVLAAGSKALGVDIPGPVNVVATYPIAVPAASKHPDAAARFVAFVRSPAGQAILARFGFGRP</sequence>
<organism evidence="3">
    <name type="scientific">freshwater metagenome</name>
    <dbReference type="NCBI Taxonomy" id="449393"/>
    <lineage>
        <taxon>unclassified sequences</taxon>
        <taxon>metagenomes</taxon>
        <taxon>ecological metagenomes</taxon>
    </lineage>
</organism>
<dbReference type="PANTHER" id="PTHR30632:SF0">
    <property type="entry name" value="SULFATE-BINDING PROTEIN"/>
    <property type="match status" value="1"/>
</dbReference>
<dbReference type="GO" id="GO:0030973">
    <property type="term" value="F:molybdate ion binding"/>
    <property type="evidence" value="ECO:0007669"/>
    <property type="project" value="TreeGrafter"/>
</dbReference>
<evidence type="ECO:0000313" key="4">
    <source>
        <dbReference type="EMBL" id="CAB4881141.1"/>
    </source>
</evidence>
<dbReference type="EMBL" id="CAEZXX010000054">
    <property type="protein sequence ID" value="CAB4707808.1"/>
    <property type="molecule type" value="Genomic_DNA"/>
</dbReference>
<dbReference type="EMBL" id="CAFBLR010000145">
    <property type="protein sequence ID" value="CAB4881141.1"/>
    <property type="molecule type" value="Genomic_DNA"/>
</dbReference>